<dbReference type="Gene3D" id="3.40.710.10">
    <property type="entry name" value="DD-peptidase/beta-lactamase superfamily"/>
    <property type="match status" value="1"/>
</dbReference>
<gene>
    <name evidence="2" type="ORF">H9761_14440</name>
</gene>
<dbReference type="InterPro" id="IPR050789">
    <property type="entry name" value="Diverse_Enzym_Activities"/>
</dbReference>
<evidence type="ECO:0000313" key="2">
    <source>
        <dbReference type="EMBL" id="HJC24878.1"/>
    </source>
</evidence>
<dbReference type="Proteomes" id="UP000823891">
    <property type="component" value="Unassembled WGS sequence"/>
</dbReference>
<dbReference type="SUPFAM" id="SSF56601">
    <property type="entry name" value="beta-lactamase/transpeptidase-like"/>
    <property type="match status" value="1"/>
</dbReference>
<organism evidence="2 3">
    <name type="scientific">Candidatus Eisenbergiella merdavium</name>
    <dbReference type="NCBI Taxonomy" id="2838551"/>
    <lineage>
        <taxon>Bacteria</taxon>
        <taxon>Bacillati</taxon>
        <taxon>Bacillota</taxon>
        <taxon>Clostridia</taxon>
        <taxon>Lachnospirales</taxon>
        <taxon>Lachnospiraceae</taxon>
        <taxon>Eisenbergiella</taxon>
    </lineage>
</organism>
<dbReference type="EMBL" id="DWWS01000050">
    <property type="protein sequence ID" value="HJC24878.1"/>
    <property type="molecule type" value="Genomic_DNA"/>
</dbReference>
<proteinExistence type="predicted"/>
<feature type="domain" description="Beta-lactamase-related" evidence="1">
    <location>
        <begin position="11"/>
        <end position="376"/>
    </location>
</feature>
<evidence type="ECO:0000313" key="3">
    <source>
        <dbReference type="Proteomes" id="UP000823891"/>
    </source>
</evidence>
<protein>
    <submittedName>
        <fullName evidence="2">Beta-lactamase family protein</fullName>
    </submittedName>
</protein>
<dbReference type="PANTHER" id="PTHR43283:SF3">
    <property type="entry name" value="BETA-LACTAMASE FAMILY PROTEIN (AFU_ORTHOLOGUE AFUA_5G07500)"/>
    <property type="match status" value="1"/>
</dbReference>
<accession>A0A9D2NHE7</accession>
<sequence>MRDETKRKLQGIMDKAVKEKELAGGCLLVRQHGEECCYLEAGMADIEAGKPIARDQIYRLYSMSKPVTGAAAMKLFEDGVLDLGQPVSDYLPSFQDPFVEQDGRLVKADRQVQVQDLLNMTSGLVYNGDAGLAGRHADAVFSELEERLLTDHPMTTKELAVRLGQGPLLFQPGSSWKYGSSADVLGAVIEAAAGMSFGEYLKKSFFEPLGMKDTGFFVPEEKRERLVTVYRADEKNGLVPYREDHLGIFNAMDHKPAFESGGAGLVSTADDYARFAQMLLNGGELDGVRILKPRTVRYMTQGALNETQKEAFVKNFPNMPGFDYGNLVRVMKDTGRSCTLNNAGEYGWDGWLGCYFANDPEADMTILFMMQKTDSGLTPLARRLRNVIMSEHD</sequence>
<reference evidence="2" key="1">
    <citation type="journal article" date="2021" name="PeerJ">
        <title>Extensive microbial diversity within the chicken gut microbiome revealed by metagenomics and culture.</title>
        <authorList>
            <person name="Gilroy R."/>
            <person name="Ravi A."/>
            <person name="Getino M."/>
            <person name="Pursley I."/>
            <person name="Horton D.L."/>
            <person name="Alikhan N.F."/>
            <person name="Baker D."/>
            <person name="Gharbi K."/>
            <person name="Hall N."/>
            <person name="Watson M."/>
            <person name="Adriaenssens E.M."/>
            <person name="Foster-Nyarko E."/>
            <person name="Jarju S."/>
            <person name="Secka A."/>
            <person name="Antonio M."/>
            <person name="Oren A."/>
            <person name="Chaudhuri R.R."/>
            <person name="La Ragione R."/>
            <person name="Hildebrand F."/>
            <person name="Pallen M.J."/>
        </authorList>
    </citation>
    <scope>NUCLEOTIDE SEQUENCE</scope>
    <source>
        <strain evidence="2">USAMLcec2-132</strain>
    </source>
</reference>
<dbReference type="PANTHER" id="PTHR43283">
    <property type="entry name" value="BETA-LACTAMASE-RELATED"/>
    <property type="match status" value="1"/>
</dbReference>
<dbReference type="AlphaFoldDB" id="A0A9D2NHE7"/>
<dbReference type="InterPro" id="IPR001466">
    <property type="entry name" value="Beta-lactam-related"/>
</dbReference>
<dbReference type="Pfam" id="PF00144">
    <property type="entry name" value="Beta-lactamase"/>
    <property type="match status" value="1"/>
</dbReference>
<evidence type="ECO:0000259" key="1">
    <source>
        <dbReference type="Pfam" id="PF00144"/>
    </source>
</evidence>
<dbReference type="InterPro" id="IPR012338">
    <property type="entry name" value="Beta-lactam/transpept-like"/>
</dbReference>
<comment type="caution">
    <text evidence="2">The sequence shown here is derived from an EMBL/GenBank/DDBJ whole genome shotgun (WGS) entry which is preliminary data.</text>
</comment>
<reference evidence="2" key="2">
    <citation type="submission" date="2021-04" db="EMBL/GenBank/DDBJ databases">
        <authorList>
            <person name="Gilroy R."/>
        </authorList>
    </citation>
    <scope>NUCLEOTIDE SEQUENCE</scope>
    <source>
        <strain evidence="2">USAMLcec2-132</strain>
    </source>
</reference>
<name>A0A9D2NHE7_9FIRM</name>